<reference evidence="1 2" key="1">
    <citation type="journal article" date="2022" name="bioRxiv">
        <title>Genomics of Preaxostyla Flagellates Illuminates Evolutionary Transitions and the Path Towards Mitochondrial Loss.</title>
        <authorList>
            <person name="Novak L.V.F."/>
            <person name="Treitli S.C."/>
            <person name="Pyrih J."/>
            <person name="Halakuc P."/>
            <person name="Pipaliya S.V."/>
            <person name="Vacek V."/>
            <person name="Brzon O."/>
            <person name="Soukal P."/>
            <person name="Eme L."/>
            <person name="Dacks J.B."/>
            <person name="Karnkowska A."/>
            <person name="Elias M."/>
            <person name="Hampl V."/>
        </authorList>
    </citation>
    <scope>NUCLEOTIDE SEQUENCE [LARGE SCALE GENOMIC DNA]</scope>
    <source>
        <strain evidence="1">NAU3</strain>
        <tissue evidence="1">Gut</tissue>
    </source>
</reference>
<accession>A0ABQ9XFT6</accession>
<sequence length="264" mass="29171">MFCRSPVSVTLVEKSDNTKISGRTAGAVGDQSFNTECEGRSAAAMSLLCVIGLEEQWSGMCEVWGVLPLLVRLSPFSLCGANCACCELGPLSMRLLLWRRVGVFAGRADLPSLGVSCASPHIAVVLCFVPVSAVPSIWSWLARTIPRGLGSTDQWECLLKGESGVIVPEVSSAAELKKSVSDGFIVFLDRIVSDWKDWYDDSNFASFFFRSGPQLDFQTYLREKHPRLSDFLTFQRSSGLWTSILYTIVDFLPRYLSHFRSSLS</sequence>
<proteinExistence type="predicted"/>
<keyword evidence="2" id="KW-1185">Reference proteome</keyword>
<gene>
    <name evidence="1" type="ORF">BLNAU_15585</name>
</gene>
<evidence type="ECO:0000313" key="2">
    <source>
        <dbReference type="Proteomes" id="UP001281761"/>
    </source>
</evidence>
<evidence type="ECO:0000313" key="1">
    <source>
        <dbReference type="EMBL" id="KAK2949497.1"/>
    </source>
</evidence>
<name>A0ABQ9XFT6_9EUKA</name>
<organism evidence="1 2">
    <name type="scientific">Blattamonas nauphoetae</name>
    <dbReference type="NCBI Taxonomy" id="2049346"/>
    <lineage>
        <taxon>Eukaryota</taxon>
        <taxon>Metamonada</taxon>
        <taxon>Preaxostyla</taxon>
        <taxon>Oxymonadida</taxon>
        <taxon>Blattamonas</taxon>
    </lineage>
</organism>
<dbReference type="EMBL" id="JARBJD010000155">
    <property type="protein sequence ID" value="KAK2949497.1"/>
    <property type="molecule type" value="Genomic_DNA"/>
</dbReference>
<comment type="caution">
    <text evidence="1">The sequence shown here is derived from an EMBL/GenBank/DDBJ whole genome shotgun (WGS) entry which is preliminary data.</text>
</comment>
<dbReference type="Proteomes" id="UP001281761">
    <property type="component" value="Unassembled WGS sequence"/>
</dbReference>
<protein>
    <submittedName>
        <fullName evidence="1">Uncharacterized protein</fullName>
    </submittedName>
</protein>